<evidence type="ECO:0000256" key="1">
    <source>
        <dbReference type="SAM" id="MobiDB-lite"/>
    </source>
</evidence>
<evidence type="ECO:0000259" key="4">
    <source>
        <dbReference type="Pfam" id="PF11887"/>
    </source>
</evidence>
<dbReference type="PANTHER" id="PTHR33371">
    <property type="entry name" value="INTERMEMBRANE PHOSPHOLIPID TRANSPORT SYSTEM BINDING PROTEIN MLAD-RELATED"/>
    <property type="match status" value="1"/>
</dbReference>
<feature type="domain" description="Mammalian cell entry C-terminal" evidence="4">
    <location>
        <begin position="125"/>
        <end position="293"/>
    </location>
</feature>
<dbReference type="eggNOG" id="COG1463">
    <property type="taxonomic scope" value="Bacteria"/>
</dbReference>
<dbReference type="KEGG" id="mcb:Mycch_1924"/>
<gene>
    <name evidence="5" type="ordered locus">Mycch_1924</name>
</gene>
<dbReference type="RefSeq" id="WP_014815189.1">
    <property type="nucleotide sequence ID" value="NC_018027.1"/>
</dbReference>
<feature type="compositionally biased region" description="Pro residues" evidence="1">
    <location>
        <begin position="367"/>
        <end position="387"/>
    </location>
</feature>
<evidence type="ECO:0000259" key="3">
    <source>
        <dbReference type="Pfam" id="PF02470"/>
    </source>
</evidence>
<proteinExistence type="predicted"/>
<dbReference type="STRING" id="710421.Mycch_1924"/>
<evidence type="ECO:0000313" key="6">
    <source>
        <dbReference type="Proteomes" id="UP000006057"/>
    </source>
</evidence>
<dbReference type="AlphaFoldDB" id="I4BHF2"/>
<dbReference type="InterPro" id="IPR024516">
    <property type="entry name" value="Mce_C"/>
</dbReference>
<dbReference type="InterPro" id="IPR052336">
    <property type="entry name" value="MlaD_Phospholipid_Transporter"/>
</dbReference>
<dbReference type="Pfam" id="PF02470">
    <property type="entry name" value="MlaD"/>
    <property type="match status" value="1"/>
</dbReference>
<feature type="signal peptide" evidence="2">
    <location>
        <begin position="1"/>
        <end position="20"/>
    </location>
</feature>
<feature type="region of interest" description="Disordered" evidence="1">
    <location>
        <begin position="356"/>
        <end position="387"/>
    </location>
</feature>
<dbReference type="NCBIfam" id="TIGR00996">
    <property type="entry name" value="Mtu_fam_mce"/>
    <property type="match status" value="1"/>
</dbReference>
<dbReference type="EMBL" id="CP003053">
    <property type="protein sequence ID" value="AFM16709.1"/>
    <property type="molecule type" value="Genomic_DNA"/>
</dbReference>
<keyword evidence="6" id="KW-1185">Reference proteome</keyword>
<accession>I4BHF2</accession>
<dbReference type="PROSITE" id="PS51257">
    <property type="entry name" value="PROKAR_LIPOPROTEIN"/>
    <property type="match status" value="1"/>
</dbReference>
<sequence precursor="true">MRHRTAVLAALVMTSVSLTACSFGGVNSLPLPGTVGHGPGASNYTVQLANVGTLEANSPVMIDDVVVGSIRRIGVVARHAQVDISVEPGVRVPANATAAVGQTSLLGSMHLELAPPAGQQPIGTLPSGADIPLARSSSYPSTEQTLAALSSVVNAGGLGQIGDVIHSLNATFSGRETGIRDLLSNLDTFVGTLSEQRDDIIAAVTELNRFSATIAQQKDTLSTALHDIQPALDVLRRERPRLTAALDSLHQFSDTARRVISDVQDDLVTNLGHLGPTLKALADIGPDIDSALGYATIFPLNQNLIDRGIRGDYMNLFVTVDLTLDRFKRGLLAGTSFGDENAPLVPAPGDPGYGSYYLKNPAGEAVAPPPGVKGPDRLPPPPGEGGG</sequence>
<evidence type="ECO:0000256" key="2">
    <source>
        <dbReference type="SAM" id="SignalP"/>
    </source>
</evidence>
<dbReference type="GO" id="GO:0005576">
    <property type="term" value="C:extracellular region"/>
    <property type="evidence" value="ECO:0007669"/>
    <property type="project" value="TreeGrafter"/>
</dbReference>
<evidence type="ECO:0000313" key="5">
    <source>
        <dbReference type="EMBL" id="AFM16709.1"/>
    </source>
</evidence>
<dbReference type="OrthoDB" id="9774928at2"/>
<dbReference type="HOGENOM" id="CLU_045966_0_0_11"/>
<feature type="chain" id="PRO_5038476411" evidence="2">
    <location>
        <begin position="21"/>
        <end position="387"/>
    </location>
</feature>
<keyword evidence="2" id="KW-0732">Signal</keyword>
<feature type="domain" description="Mce/MlaD" evidence="3">
    <location>
        <begin position="43"/>
        <end position="116"/>
    </location>
</feature>
<dbReference type="PATRIC" id="fig|710421.3.peg.1927"/>
<organism evidence="5 6">
    <name type="scientific">Mycolicibacterium chubuense (strain NBB4)</name>
    <name type="common">Mycobacterium chubuense</name>
    <dbReference type="NCBI Taxonomy" id="710421"/>
    <lineage>
        <taxon>Bacteria</taxon>
        <taxon>Bacillati</taxon>
        <taxon>Actinomycetota</taxon>
        <taxon>Actinomycetes</taxon>
        <taxon>Mycobacteriales</taxon>
        <taxon>Mycobacteriaceae</taxon>
        <taxon>Mycolicibacterium</taxon>
    </lineage>
</organism>
<dbReference type="InterPro" id="IPR003399">
    <property type="entry name" value="Mce/MlaD"/>
</dbReference>
<protein>
    <submittedName>
        <fullName evidence="5">Virulence factor Mce family protein</fullName>
    </submittedName>
</protein>
<dbReference type="PANTHER" id="PTHR33371:SF15">
    <property type="entry name" value="LIPOPROTEIN LPRN"/>
    <property type="match status" value="1"/>
</dbReference>
<dbReference type="Proteomes" id="UP000006057">
    <property type="component" value="Chromosome"/>
</dbReference>
<dbReference type="InterPro" id="IPR005693">
    <property type="entry name" value="Mce"/>
</dbReference>
<name>I4BHF2_MYCCN</name>
<reference evidence="5 6" key="1">
    <citation type="submission" date="2012-06" db="EMBL/GenBank/DDBJ databases">
        <title>Complete sequence of chromosome of Mycobacterium chubuense NBB4.</title>
        <authorList>
            <consortium name="US DOE Joint Genome Institute"/>
            <person name="Lucas S."/>
            <person name="Han J."/>
            <person name="Lapidus A."/>
            <person name="Cheng J.-F."/>
            <person name="Goodwin L."/>
            <person name="Pitluck S."/>
            <person name="Peters L."/>
            <person name="Mikhailova N."/>
            <person name="Teshima H."/>
            <person name="Detter J.C."/>
            <person name="Han C."/>
            <person name="Tapia R."/>
            <person name="Land M."/>
            <person name="Hauser L."/>
            <person name="Kyrpides N."/>
            <person name="Ivanova N."/>
            <person name="Pagani I."/>
            <person name="Mattes T."/>
            <person name="Holmes A."/>
            <person name="Rutledge P."/>
            <person name="Paulsen I."/>
            <person name="Coleman N."/>
            <person name="Woyke T."/>
        </authorList>
    </citation>
    <scope>NUCLEOTIDE SEQUENCE [LARGE SCALE GENOMIC DNA]</scope>
    <source>
        <strain evidence="5 6">NBB4</strain>
    </source>
</reference>
<dbReference type="Pfam" id="PF11887">
    <property type="entry name" value="Mce4_CUP1"/>
    <property type="match status" value="1"/>
</dbReference>